<name>A0A6J7CQW6_9ZZZZ</name>
<evidence type="ECO:0000313" key="3">
    <source>
        <dbReference type="EMBL" id="CAB4859264.1"/>
    </source>
</evidence>
<feature type="domain" description="AtuA-like ferredoxin-fold" evidence="2">
    <location>
        <begin position="484"/>
        <end position="583"/>
    </location>
</feature>
<feature type="domain" description="Acyclic terpene utilisation N-terminal" evidence="1">
    <location>
        <begin position="6"/>
        <end position="445"/>
    </location>
</feature>
<evidence type="ECO:0000259" key="2">
    <source>
        <dbReference type="Pfam" id="PF23544"/>
    </source>
</evidence>
<dbReference type="InterPro" id="IPR010839">
    <property type="entry name" value="AtuA_N"/>
</dbReference>
<dbReference type="AlphaFoldDB" id="A0A6J7CQW6"/>
<dbReference type="PANTHER" id="PTHR47708:SF2">
    <property type="entry name" value="SI:CH73-132F6.5"/>
    <property type="match status" value="1"/>
</dbReference>
<dbReference type="InterPro" id="IPR056362">
    <property type="entry name" value="AtuA-like_ferredoxin_dom"/>
</dbReference>
<accession>A0A6J7CQW6</accession>
<reference evidence="3" key="1">
    <citation type="submission" date="2020-05" db="EMBL/GenBank/DDBJ databases">
        <authorList>
            <person name="Chiriac C."/>
            <person name="Salcher M."/>
            <person name="Ghai R."/>
            <person name="Kavagutti S V."/>
        </authorList>
    </citation>
    <scope>NUCLEOTIDE SEQUENCE</scope>
</reference>
<sequence>MRTEPVRLGCWAAFWGDTSSAVDQLLDGAELDYLIADYLSEITMALLARARAKDPAAGYVPDAIRVIAPRLKDIHARGIKVVTNAGALNPEACAEAFREAAAEAGVPMRVAAVTGDDIMGQLDALLSAGAKDMFTGEPLPAAPMTMNAYLGARPIAAALAAGADIVVTGRSVDTASLLGPLLHEFGWSDTDYDLLSAGTLAGHVVECGPQCTGGNFTDWHLVPGWSDMGFPIAECHPDGTAIITKPAGSGGLVSPATVAEQIVYEIGDPGAYIMPDVLCDWRGVQVEQVGEHRVRVSGARGSQPPSTYKVTATHTNGYRCMTTAMFSGIDAAAKARRVGEALVARTENLIAKAGFAPLAEASVEVIGAGDTYGPERRNDAASEAIVKVGVRHADKAALEIFATEYAPMALVAQGMTGFFGGRPRVAPSIEVHHLLVDKRSLPVEVLLDGERIEVPIAPGAEGLAFGTPELPDDQGPPPSRGTTVTLRRLAYARSGDKGDNANIGVIARRPEYAPVIAQQVTAERVAGYFGHYLTGGVRRWEMPGLAALNFILEGALGGKGGTSTLRYDPQAKSFAAMLLELPIIVPAEWDGDGVTAMAGLGT</sequence>
<dbReference type="Pfam" id="PF07287">
    <property type="entry name" value="AtuA"/>
    <property type="match status" value="1"/>
</dbReference>
<proteinExistence type="predicted"/>
<evidence type="ECO:0000259" key="1">
    <source>
        <dbReference type="Pfam" id="PF07287"/>
    </source>
</evidence>
<dbReference type="PANTHER" id="PTHR47708">
    <property type="match status" value="1"/>
</dbReference>
<gene>
    <name evidence="3" type="ORF">UFOPK3423_00137</name>
</gene>
<protein>
    <submittedName>
        <fullName evidence="3">Unannotated protein</fullName>
    </submittedName>
</protein>
<dbReference type="Pfam" id="PF23544">
    <property type="entry name" value="AtuA_ferredoxin"/>
    <property type="match status" value="1"/>
</dbReference>
<organism evidence="3">
    <name type="scientific">freshwater metagenome</name>
    <dbReference type="NCBI Taxonomy" id="449393"/>
    <lineage>
        <taxon>unclassified sequences</taxon>
        <taxon>metagenomes</taxon>
        <taxon>ecological metagenomes</taxon>
    </lineage>
</organism>
<dbReference type="EMBL" id="CAFBLQ010000008">
    <property type="protein sequence ID" value="CAB4859264.1"/>
    <property type="molecule type" value="Genomic_DNA"/>
</dbReference>